<dbReference type="GO" id="GO:0021796">
    <property type="term" value="P:cerebral cortex regionalization"/>
    <property type="evidence" value="ECO:0007669"/>
    <property type="project" value="Ensembl"/>
</dbReference>
<feature type="region of interest" description="Disordered" evidence="7">
    <location>
        <begin position="648"/>
        <end position="721"/>
    </location>
</feature>
<dbReference type="GO" id="GO:0048382">
    <property type="term" value="P:mesendoderm development"/>
    <property type="evidence" value="ECO:0007669"/>
    <property type="project" value="Ensembl"/>
</dbReference>
<gene>
    <name evidence="9" type="primary">EOMES</name>
</gene>
<dbReference type="GO" id="GO:0010002">
    <property type="term" value="P:cardioblast differentiation"/>
    <property type="evidence" value="ECO:0007669"/>
    <property type="project" value="Ensembl"/>
</dbReference>
<dbReference type="GO" id="GO:0002302">
    <property type="term" value="P:CD8-positive, alpha-beta T cell differentiation involved in immune response"/>
    <property type="evidence" value="ECO:0007669"/>
    <property type="project" value="Ensembl"/>
</dbReference>
<dbReference type="InterPro" id="IPR036960">
    <property type="entry name" value="T-box_sf"/>
</dbReference>
<dbReference type="GO" id="GO:0001764">
    <property type="term" value="P:neuron migration"/>
    <property type="evidence" value="ECO:0007669"/>
    <property type="project" value="Ensembl"/>
</dbReference>
<reference evidence="9 10" key="1">
    <citation type="submission" date="2017-10" db="EMBL/GenBank/DDBJ databases">
        <title>A new Pekin duck reference genome.</title>
        <authorList>
            <person name="Hou Z.-C."/>
            <person name="Zhou Z.-K."/>
            <person name="Zhu F."/>
            <person name="Hou S.-S."/>
        </authorList>
    </citation>
    <scope>NUCLEOTIDE SEQUENCE [LARGE SCALE GENOMIC DNA]</scope>
</reference>
<comment type="subcellular location">
    <subcellularLocation>
        <location evidence="1 6">Nucleus</location>
    </subcellularLocation>
</comment>
<dbReference type="GO" id="GO:0035914">
    <property type="term" value="P:skeletal muscle cell differentiation"/>
    <property type="evidence" value="ECO:0007669"/>
    <property type="project" value="Ensembl"/>
</dbReference>
<dbReference type="GO" id="GO:0005634">
    <property type="term" value="C:nucleus"/>
    <property type="evidence" value="ECO:0007669"/>
    <property type="project" value="UniProtKB-SubCell"/>
</dbReference>
<sequence length="746" mass="79548">MQLGEPLLAAAGGTPLPGAPFYPLEGGGRGAGGGGGGNSSSSTRGPPRPGSPPRLELEKAAKKFGGAPTMLGEAEGGRAALRRPQSRRPQSHPLRGGGAAPGGSSSSSPLLPGQPEPRALLPAVPRPPGGRAGGALRPFSLPTGSAARRRLPAPRRAAPLPLRLRAVPRGLHRSRVSPRGPAAVWRRRGVPVRAGGGPRGALRALPGGRGLLRGARGAGGAGSRAGAAGSGLPLQPAPVAQVPPAPDGDDHHQAGPVRSRGRGCGGPTGVGGMPAGSRAGGAVVFPSRMQHGVDPLRRRMFPFLSFNITGLNPTAHYNVFVEVVLADPNHWRFQGGKWVTCGKADNNMQGKGGSPRPARLPPKIPPTSQPFGRAPLVGCPLTWGFSLGNKVYVHPESPNTGAHWMRQEISFGKLKLTNNKGANNNNAQMIVLQSLHKYQPRLHIVEVTEDGVEDLNDSSKTQTFIFPETQFIAVTAYQNTDITQLKIDHNPFAKGFRDNYDSMYTASENDRLTPSPTDSPRSHQIVPGARYSVQPFFQEQFVNNLPPARFYNGERTVPQTNGLLSPQQSEEVASPPQRWFVTPVQQPSANKLDMNSYETEYSPSTLLPYGIKSLPLQTSHALGYYPDPTFPSMAGWGSRGSYQRKMTTGLPWTSRTSPPGFSEDQLSKEKVKEEIGSSWIETPPSIKSLDSNDSGVYTGACKRRRLSPSTSSNENSPSMKCEDINAEDYNKDTSKGMGYYAFYTSS</sequence>
<evidence type="ECO:0000313" key="9">
    <source>
        <dbReference type="Ensembl" id="ENSAPLP00000030390.1"/>
    </source>
</evidence>
<dbReference type="GeneTree" id="ENSGT00940000158728"/>
<dbReference type="GO" id="GO:0001714">
    <property type="term" value="P:endodermal cell fate specification"/>
    <property type="evidence" value="ECO:0007669"/>
    <property type="project" value="Ensembl"/>
</dbReference>
<dbReference type="Ensembl" id="ENSAPLT00000026506.1">
    <property type="protein sequence ID" value="ENSAPLP00000030390.1"/>
    <property type="gene ID" value="ENSAPLG00000022951.1"/>
</dbReference>
<keyword evidence="4" id="KW-0804">Transcription</keyword>
<dbReference type="FunFam" id="2.60.40.820:FF:000017">
    <property type="entry name" value="TBR1 isoform 4"/>
    <property type="match status" value="1"/>
</dbReference>
<dbReference type="AlphaFoldDB" id="A0A493TXT9"/>
<feature type="compositionally biased region" description="Gly residues" evidence="7">
    <location>
        <begin position="25"/>
        <end position="38"/>
    </location>
</feature>
<dbReference type="GO" id="GO:0048708">
    <property type="term" value="P:astrocyte differentiation"/>
    <property type="evidence" value="ECO:0007669"/>
    <property type="project" value="Ensembl"/>
</dbReference>
<dbReference type="InterPro" id="IPR018186">
    <property type="entry name" value="TF_T-box_CS"/>
</dbReference>
<dbReference type="GO" id="GO:0045944">
    <property type="term" value="P:positive regulation of transcription by RNA polymerase II"/>
    <property type="evidence" value="ECO:0007669"/>
    <property type="project" value="Ensembl"/>
</dbReference>
<dbReference type="InterPro" id="IPR032385">
    <property type="entry name" value="T-box_assoc"/>
</dbReference>
<dbReference type="GO" id="GO:0000981">
    <property type="term" value="F:DNA-binding transcription factor activity, RNA polymerase II-specific"/>
    <property type="evidence" value="ECO:0007669"/>
    <property type="project" value="TreeGrafter"/>
</dbReference>
<dbReference type="SMART" id="SM00425">
    <property type="entry name" value="TBOX"/>
    <property type="match status" value="1"/>
</dbReference>
<keyword evidence="2" id="KW-0805">Transcription regulation</keyword>
<dbReference type="PROSITE" id="PS50252">
    <property type="entry name" value="TBOX_3"/>
    <property type="match status" value="1"/>
</dbReference>
<evidence type="ECO:0000256" key="1">
    <source>
        <dbReference type="ARBA" id="ARBA00004123"/>
    </source>
</evidence>
<dbReference type="GO" id="GO:0000785">
    <property type="term" value="C:chromatin"/>
    <property type="evidence" value="ECO:0007669"/>
    <property type="project" value="Ensembl"/>
</dbReference>
<evidence type="ECO:0000256" key="2">
    <source>
        <dbReference type="ARBA" id="ARBA00023015"/>
    </source>
</evidence>
<dbReference type="GO" id="GO:0001707">
    <property type="term" value="P:mesoderm formation"/>
    <property type="evidence" value="ECO:0007669"/>
    <property type="project" value="Ensembl"/>
</dbReference>
<dbReference type="InterPro" id="IPR008967">
    <property type="entry name" value="p53-like_TF_DNA-bd_sf"/>
</dbReference>
<feature type="compositionally biased region" description="Low complexity" evidence="7">
    <location>
        <begin position="102"/>
        <end position="123"/>
    </location>
</feature>
<feature type="region of interest" description="Disordered" evidence="7">
    <location>
        <begin position="1"/>
        <end position="157"/>
    </location>
</feature>
<dbReference type="GO" id="GO:0061629">
    <property type="term" value="F:RNA polymerase II-specific DNA-binding transcription factor binding"/>
    <property type="evidence" value="ECO:0007669"/>
    <property type="project" value="Ensembl"/>
</dbReference>
<dbReference type="GO" id="GO:0021895">
    <property type="term" value="P:cerebral cortex neuron differentiation"/>
    <property type="evidence" value="ECO:0007669"/>
    <property type="project" value="Ensembl"/>
</dbReference>
<evidence type="ECO:0000256" key="3">
    <source>
        <dbReference type="ARBA" id="ARBA00023125"/>
    </source>
</evidence>
<reference evidence="9" key="3">
    <citation type="submission" date="2025-09" db="UniProtKB">
        <authorList>
            <consortium name="Ensembl"/>
        </authorList>
    </citation>
    <scope>IDENTIFICATION</scope>
</reference>
<feature type="compositionally biased region" description="Basic and acidic residues" evidence="7">
    <location>
        <begin position="665"/>
        <end position="675"/>
    </location>
</feature>
<feature type="compositionally biased region" description="Polar residues" evidence="7">
    <location>
        <begin position="648"/>
        <end position="659"/>
    </location>
</feature>
<keyword evidence="10" id="KW-1185">Reference proteome</keyword>
<proteinExistence type="predicted"/>
<comment type="caution">
    <text evidence="6">Lacks conserved residue(s) required for the propagation of feature annotation.</text>
</comment>
<evidence type="ECO:0000256" key="5">
    <source>
        <dbReference type="ARBA" id="ARBA00023242"/>
    </source>
</evidence>
<dbReference type="GO" id="GO:0003714">
    <property type="term" value="F:transcription corepressor activity"/>
    <property type="evidence" value="ECO:0007669"/>
    <property type="project" value="Ensembl"/>
</dbReference>
<dbReference type="GO" id="GO:0031490">
    <property type="term" value="F:chromatin DNA binding"/>
    <property type="evidence" value="ECO:0007669"/>
    <property type="project" value="Ensembl"/>
</dbReference>
<dbReference type="GO" id="GO:0021772">
    <property type="term" value="P:olfactory bulb development"/>
    <property type="evidence" value="ECO:0007669"/>
    <property type="project" value="Ensembl"/>
</dbReference>
<dbReference type="GO" id="GO:0019827">
    <property type="term" value="P:stem cell population maintenance"/>
    <property type="evidence" value="ECO:0007669"/>
    <property type="project" value="Ensembl"/>
</dbReference>
<evidence type="ECO:0000256" key="7">
    <source>
        <dbReference type="SAM" id="MobiDB-lite"/>
    </source>
</evidence>
<feature type="compositionally biased region" description="Low complexity" evidence="7">
    <location>
        <begin position="1"/>
        <end position="16"/>
    </location>
</feature>
<dbReference type="Pfam" id="PF16176">
    <property type="entry name" value="T-box_assoc"/>
    <property type="match status" value="1"/>
</dbReference>
<feature type="region of interest" description="Disordered" evidence="7">
    <location>
        <begin position="215"/>
        <end position="269"/>
    </location>
</feature>
<protein>
    <submittedName>
        <fullName evidence="9">Eomesodermin</fullName>
    </submittedName>
</protein>
<dbReference type="Pfam" id="PF00907">
    <property type="entry name" value="T-box"/>
    <property type="match status" value="2"/>
</dbReference>
<feature type="compositionally biased region" description="Low complexity" evidence="7">
    <location>
        <begin position="707"/>
        <end position="718"/>
    </location>
</feature>
<dbReference type="PROSITE" id="PS01264">
    <property type="entry name" value="TBOX_2"/>
    <property type="match status" value="1"/>
</dbReference>
<reference evidence="9" key="2">
    <citation type="submission" date="2025-08" db="UniProtKB">
        <authorList>
            <consortium name="Ensembl"/>
        </authorList>
    </citation>
    <scope>IDENTIFICATION</scope>
</reference>
<keyword evidence="5 6" id="KW-0539">Nucleus</keyword>
<dbReference type="Proteomes" id="UP000016666">
    <property type="component" value="Chromosome 2"/>
</dbReference>
<evidence type="ECO:0000259" key="8">
    <source>
        <dbReference type="PROSITE" id="PS50252"/>
    </source>
</evidence>
<organism evidence="9 10">
    <name type="scientific">Anas platyrhynchos platyrhynchos</name>
    <name type="common">Northern mallard</name>
    <dbReference type="NCBI Taxonomy" id="8840"/>
    <lineage>
        <taxon>Eukaryota</taxon>
        <taxon>Metazoa</taxon>
        <taxon>Chordata</taxon>
        <taxon>Craniata</taxon>
        <taxon>Vertebrata</taxon>
        <taxon>Euteleostomi</taxon>
        <taxon>Archelosauria</taxon>
        <taxon>Archosauria</taxon>
        <taxon>Dinosauria</taxon>
        <taxon>Saurischia</taxon>
        <taxon>Theropoda</taxon>
        <taxon>Coelurosauria</taxon>
        <taxon>Aves</taxon>
        <taxon>Neognathae</taxon>
        <taxon>Galloanserae</taxon>
        <taxon>Anseriformes</taxon>
        <taxon>Anatidae</taxon>
        <taxon>Anatinae</taxon>
        <taxon>Anas</taxon>
    </lineage>
</organism>
<dbReference type="GO" id="GO:0000122">
    <property type="term" value="P:negative regulation of transcription by RNA polymerase II"/>
    <property type="evidence" value="ECO:0007669"/>
    <property type="project" value="Ensembl"/>
</dbReference>
<feature type="domain" description="T-box" evidence="8">
    <location>
        <begin position="298"/>
        <end position="498"/>
    </location>
</feature>
<dbReference type="GO" id="GO:0000978">
    <property type="term" value="F:RNA polymerase II cis-regulatory region sequence-specific DNA binding"/>
    <property type="evidence" value="ECO:0007669"/>
    <property type="project" value="InterPro"/>
</dbReference>
<dbReference type="GO" id="GO:0060809">
    <property type="term" value="P:mesodermal to mesenchymal transition involved in gastrulation"/>
    <property type="evidence" value="ECO:0007669"/>
    <property type="project" value="Ensembl"/>
</dbReference>
<evidence type="ECO:0000256" key="6">
    <source>
        <dbReference type="PROSITE-ProRule" id="PRU00201"/>
    </source>
</evidence>
<name>A0A493TXT9_ANAPP</name>
<dbReference type="PANTHER" id="PTHR11267:SF13">
    <property type="entry name" value="EOMESODERMIN HOMOLOG"/>
    <property type="match status" value="1"/>
</dbReference>
<feature type="compositionally biased region" description="Low complexity" evidence="7">
    <location>
        <begin position="224"/>
        <end position="240"/>
    </location>
</feature>
<dbReference type="STRING" id="8840.ENSAPLP00000030390"/>
<dbReference type="PANTHER" id="PTHR11267">
    <property type="entry name" value="T-BOX PROTEIN-RELATED"/>
    <property type="match status" value="1"/>
</dbReference>
<dbReference type="InterPro" id="IPR046360">
    <property type="entry name" value="T-box_DNA-bd"/>
</dbReference>
<evidence type="ECO:0000256" key="4">
    <source>
        <dbReference type="ARBA" id="ARBA00023163"/>
    </source>
</evidence>
<feature type="compositionally biased region" description="Basic residues" evidence="7">
    <location>
        <begin position="80"/>
        <end position="90"/>
    </location>
</feature>
<keyword evidence="3 6" id="KW-0238">DNA-binding</keyword>
<dbReference type="GO" id="GO:0010467">
    <property type="term" value="P:gene expression"/>
    <property type="evidence" value="ECO:0007669"/>
    <property type="project" value="Ensembl"/>
</dbReference>
<accession>A0A493TXT9</accession>
<dbReference type="GO" id="GO:0006338">
    <property type="term" value="P:chromatin remodeling"/>
    <property type="evidence" value="ECO:0007669"/>
    <property type="project" value="Ensembl"/>
</dbReference>
<dbReference type="InterPro" id="IPR001699">
    <property type="entry name" value="TF_T-box"/>
</dbReference>
<evidence type="ECO:0000313" key="10">
    <source>
        <dbReference type="Proteomes" id="UP000016666"/>
    </source>
</evidence>
<dbReference type="Gene3D" id="2.60.40.820">
    <property type="entry name" value="Transcription factor, T-box"/>
    <property type="match status" value="1"/>
</dbReference>
<dbReference type="SUPFAM" id="SSF49417">
    <property type="entry name" value="p53-like transcription factors"/>
    <property type="match status" value="2"/>
</dbReference>